<dbReference type="PANTHER" id="PTHR11606:SF13">
    <property type="entry name" value="GLUTAMATE DEHYDROGENASE 1, MITOCHONDRIAL"/>
    <property type="match status" value="1"/>
</dbReference>
<evidence type="ECO:0000313" key="11">
    <source>
        <dbReference type="EMBL" id="QNO49962.1"/>
    </source>
</evidence>
<dbReference type="EMBL" id="MT631397">
    <property type="protein sequence ID" value="QNO49823.1"/>
    <property type="molecule type" value="Genomic_DNA"/>
</dbReference>
<dbReference type="InterPro" id="IPR006095">
    <property type="entry name" value="Glu/Leu/Phe/Val/Trp_DH"/>
</dbReference>
<gene>
    <name evidence="11" type="primary">gdhA-2</name>
    <name evidence="10" type="ORF">DBPBNLAN_00033</name>
    <name evidence="11" type="ORF">FNHNGOKL_00030</name>
</gene>
<evidence type="ECO:0000256" key="4">
    <source>
        <dbReference type="PIRNR" id="PIRNR000185"/>
    </source>
</evidence>
<dbReference type="GO" id="GO:0000166">
    <property type="term" value="F:nucleotide binding"/>
    <property type="evidence" value="ECO:0007669"/>
    <property type="project" value="UniProtKB-KW"/>
</dbReference>
<dbReference type="EMBL" id="MT631400">
    <property type="protein sequence ID" value="QNO49962.1"/>
    <property type="molecule type" value="Genomic_DNA"/>
</dbReference>
<comment type="similarity">
    <text evidence="1 4 8">Belongs to the Glu/Leu/Phe/Val dehydrogenases family.</text>
</comment>
<keyword evidence="6" id="KW-0520">NAD</keyword>
<feature type="binding site" evidence="6">
    <location>
        <position position="151"/>
    </location>
    <ligand>
        <name>NAD(+)</name>
        <dbReference type="ChEBI" id="CHEBI:57540"/>
    </ligand>
</feature>
<evidence type="ECO:0000256" key="3">
    <source>
        <dbReference type="ARBA" id="ARBA00023002"/>
    </source>
</evidence>
<evidence type="ECO:0000313" key="10">
    <source>
        <dbReference type="EMBL" id="QNO49823.1"/>
    </source>
</evidence>
<dbReference type="SMART" id="SM00839">
    <property type="entry name" value="ELFV_dehydrog"/>
    <property type="match status" value="1"/>
</dbReference>
<dbReference type="Gene3D" id="3.40.50.10860">
    <property type="entry name" value="Leucine Dehydrogenase, chain A, domain 1"/>
    <property type="match status" value="1"/>
</dbReference>
<dbReference type="InterPro" id="IPR033524">
    <property type="entry name" value="Glu/Leu/Phe/Val_DH_AS"/>
</dbReference>
<evidence type="ECO:0000256" key="7">
    <source>
        <dbReference type="PIRSR" id="PIRSR000185-3"/>
    </source>
</evidence>
<dbReference type="InterPro" id="IPR014362">
    <property type="entry name" value="Glu_DH"/>
</dbReference>
<dbReference type="InterPro" id="IPR036291">
    <property type="entry name" value="NAD(P)-bd_dom_sf"/>
</dbReference>
<dbReference type="PANTHER" id="PTHR11606">
    <property type="entry name" value="GLUTAMATE DEHYDROGENASE"/>
    <property type="match status" value="1"/>
</dbReference>
<protein>
    <recommendedName>
        <fullName evidence="4">Glutamate dehydrogenase</fullName>
    </recommendedName>
</protein>
<sequence length="370" mass="39913">MDISQTIFEECTDDLGPEKIIHIYEPVSKLRAIVVIDNIAAGPAIGGVRMAPDLTTTEVRRLARAMTLKNAAAGLPHGGAKAGILSDPKAGEKEHLIRTFAKSIECLHDYIPGPDMCTDESCMAYIFDEIKRSVGLPRELGGIPLDEIGATGFGVAECAEIAKEYIDLDLNGARLVVEGFGNVGKNAARFLGEKGVRLVAASDTSGTVYNRDGIDVPALVQVKEETGSVIYYEDAERLKTGDLLKISSDIFVPAARPDVVDERNVGTLDTKLIIQGANIPITIGAEKVLHDRGVLSVPDFIANAGGVITAAVEYRHGSEKEAFSEVKSKIRENTKKVLDKTYSEGLYPRVAADAIAKERVLSAMRYRRCI</sequence>
<evidence type="ECO:0000256" key="2">
    <source>
        <dbReference type="ARBA" id="ARBA00011643"/>
    </source>
</evidence>
<comment type="subunit">
    <text evidence="2">Homohexamer.</text>
</comment>
<feature type="active site" description="Proton donor" evidence="5">
    <location>
        <position position="81"/>
    </location>
</feature>
<reference evidence="11" key="1">
    <citation type="submission" date="2020-06" db="EMBL/GenBank/DDBJ databases">
        <title>Unique genomic features of the anaerobic methanotrophic archaea.</title>
        <authorList>
            <person name="Chadwick G.L."/>
            <person name="Skennerton C.T."/>
            <person name="Laso-Perez R."/>
            <person name="Leu A.O."/>
            <person name="Speth D.R."/>
            <person name="Yu H."/>
            <person name="Morgan-Lang C."/>
            <person name="Hatzenpichler R."/>
            <person name="Goudeau D."/>
            <person name="Malmstrom R."/>
            <person name="Brazelton W.J."/>
            <person name="Woyke T."/>
            <person name="Hallam S.J."/>
            <person name="Tyson G.W."/>
            <person name="Wegener G."/>
            <person name="Boetius A."/>
            <person name="Orphan V."/>
        </authorList>
    </citation>
    <scope>NUCLEOTIDE SEQUENCE</scope>
</reference>
<dbReference type="InterPro" id="IPR046346">
    <property type="entry name" value="Aminoacid_DH-like_N_sf"/>
</dbReference>
<evidence type="ECO:0000256" key="6">
    <source>
        <dbReference type="PIRSR" id="PIRSR000185-2"/>
    </source>
</evidence>
<dbReference type="SUPFAM" id="SSF51735">
    <property type="entry name" value="NAD(P)-binding Rossmann-fold domains"/>
    <property type="match status" value="1"/>
</dbReference>
<dbReference type="SUPFAM" id="SSF53223">
    <property type="entry name" value="Aminoacid dehydrogenase-like, N-terminal domain"/>
    <property type="match status" value="1"/>
</dbReference>
<feature type="binding site" evidence="6">
    <location>
        <position position="69"/>
    </location>
    <ligand>
        <name>substrate</name>
    </ligand>
</feature>
<dbReference type="Gene3D" id="3.40.50.720">
    <property type="entry name" value="NAD(P)-binding Rossmann-like Domain"/>
    <property type="match status" value="1"/>
</dbReference>
<name>A0A7G9YPM8_9EURY</name>
<evidence type="ECO:0000259" key="9">
    <source>
        <dbReference type="SMART" id="SM00839"/>
    </source>
</evidence>
<accession>A0A7G9YPM8</accession>
<keyword evidence="3 4" id="KW-0560">Oxidoreductase</keyword>
<feature type="site" description="Important for catalysis" evidence="7">
    <location>
        <position position="115"/>
    </location>
</feature>
<feature type="domain" description="Glutamate/phenylalanine/leucine/valine/L-tryptophan dehydrogenase C-terminal" evidence="9">
    <location>
        <begin position="142"/>
        <end position="368"/>
    </location>
</feature>
<dbReference type="PROSITE" id="PS00074">
    <property type="entry name" value="GLFV_DEHYDROGENASE"/>
    <property type="match status" value="1"/>
</dbReference>
<dbReference type="InterPro" id="IPR006096">
    <property type="entry name" value="Glu/Leu/Phe/Val/Trp_DH_C"/>
</dbReference>
<evidence type="ECO:0000256" key="1">
    <source>
        <dbReference type="ARBA" id="ARBA00006382"/>
    </source>
</evidence>
<dbReference type="PIRSF" id="PIRSF000185">
    <property type="entry name" value="Glu_DH"/>
    <property type="match status" value="1"/>
</dbReference>
<dbReference type="AlphaFoldDB" id="A0A7G9YPM8"/>
<dbReference type="InterPro" id="IPR006097">
    <property type="entry name" value="Glu/Leu/Phe/Val/Trp_DH_dimer"/>
</dbReference>
<dbReference type="Pfam" id="PF00208">
    <property type="entry name" value="ELFV_dehydrog"/>
    <property type="match status" value="1"/>
</dbReference>
<keyword evidence="6" id="KW-0547">Nucleotide-binding</keyword>
<evidence type="ECO:0000256" key="5">
    <source>
        <dbReference type="PIRSR" id="PIRSR000185-1"/>
    </source>
</evidence>
<dbReference type="Pfam" id="PF02812">
    <property type="entry name" value="ELFV_dehydrog_N"/>
    <property type="match status" value="1"/>
</dbReference>
<proteinExistence type="inferred from homology"/>
<organism evidence="11">
    <name type="scientific">Candidatus Methanogaster sp. ANME-2c ERB4</name>
    <dbReference type="NCBI Taxonomy" id="2759911"/>
    <lineage>
        <taxon>Archaea</taxon>
        <taxon>Methanobacteriati</taxon>
        <taxon>Methanobacteriota</taxon>
        <taxon>Stenosarchaea group</taxon>
        <taxon>Methanomicrobia</taxon>
        <taxon>Methanosarcinales</taxon>
        <taxon>ANME-2 cluster</taxon>
        <taxon>Candidatus Methanogasteraceae</taxon>
        <taxon>Candidatus Methanogaster</taxon>
    </lineage>
</organism>
<dbReference type="GO" id="GO:0004352">
    <property type="term" value="F:glutamate dehydrogenase (NAD+) activity"/>
    <property type="evidence" value="ECO:0007669"/>
    <property type="project" value="TreeGrafter"/>
</dbReference>
<dbReference type="PRINTS" id="PR00082">
    <property type="entry name" value="GLFDHDRGNASE"/>
</dbReference>
<dbReference type="GO" id="GO:0006538">
    <property type="term" value="P:L-glutamate catabolic process"/>
    <property type="evidence" value="ECO:0007669"/>
    <property type="project" value="TreeGrafter"/>
</dbReference>
<evidence type="ECO:0000256" key="8">
    <source>
        <dbReference type="RuleBase" id="RU004417"/>
    </source>
</evidence>
<feature type="binding site" evidence="6">
    <location>
        <position position="182"/>
    </location>
    <ligand>
        <name>NAD(+)</name>
        <dbReference type="ChEBI" id="CHEBI:57540"/>
    </ligand>
</feature>